<dbReference type="GO" id="GO:0051205">
    <property type="term" value="P:protein insertion into membrane"/>
    <property type="evidence" value="ECO:0007669"/>
    <property type="project" value="TreeGrafter"/>
</dbReference>
<comment type="function">
    <text evidence="12">Required for the insertion and/or proper folding and/or complex formation of integral membrane proteins into the membrane. Involved in integration of membrane proteins that insert both dependently and independently of the Sec translocase complex, as well as at least some lipoproteins.</text>
</comment>
<comment type="caution">
    <text evidence="12">Lacks conserved residue(s) required for the propagation of feature annotation.</text>
</comment>
<evidence type="ECO:0000256" key="5">
    <source>
        <dbReference type="ARBA" id="ARBA00022729"/>
    </source>
</evidence>
<dbReference type="GO" id="GO:0032977">
    <property type="term" value="F:membrane insertase activity"/>
    <property type="evidence" value="ECO:0007669"/>
    <property type="project" value="InterPro"/>
</dbReference>
<evidence type="ECO:0000313" key="14">
    <source>
        <dbReference type="EMBL" id="KRN04877.1"/>
    </source>
</evidence>
<dbReference type="CDD" id="cd20070">
    <property type="entry name" value="5TM_YidC_Alb3"/>
    <property type="match status" value="1"/>
</dbReference>
<evidence type="ECO:0000256" key="1">
    <source>
        <dbReference type="ARBA" id="ARBA00004651"/>
    </source>
</evidence>
<keyword evidence="4 12" id="KW-0812">Transmembrane</keyword>
<dbReference type="InterPro" id="IPR023060">
    <property type="entry name" value="YidC/YidC1/YidC2_Firmicutes"/>
</dbReference>
<evidence type="ECO:0000313" key="15">
    <source>
        <dbReference type="Proteomes" id="UP000051378"/>
    </source>
</evidence>
<dbReference type="STRING" id="1423744.FC86_GL001236"/>
<accession>A0A0R2DX25</accession>
<dbReference type="Pfam" id="PF02096">
    <property type="entry name" value="60KD_IMP"/>
    <property type="match status" value="1"/>
</dbReference>
<evidence type="ECO:0000256" key="2">
    <source>
        <dbReference type="ARBA" id="ARBA00022448"/>
    </source>
</evidence>
<dbReference type="HAMAP" id="MF_01811">
    <property type="entry name" value="YidC_type2"/>
    <property type="match status" value="1"/>
</dbReference>
<keyword evidence="15" id="KW-1185">Reference proteome</keyword>
<evidence type="ECO:0000256" key="10">
    <source>
        <dbReference type="ARBA" id="ARBA00023186"/>
    </source>
</evidence>
<dbReference type="NCBIfam" id="TIGR03592">
    <property type="entry name" value="yidC_oxa1_cterm"/>
    <property type="match status" value="1"/>
</dbReference>
<evidence type="ECO:0000256" key="8">
    <source>
        <dbReference type="ARBA" id="ARBA00023136"/>
    </source>
</evidence>
<keyword evidence="11" id="KW-0449">Lipoprotein</keyword>
<feature type="transmembrane region" description="Helical" evidence="12">
    <location>
        <begin position="163"/>
        <end position="183"/>
    </location>
</feature>
<keyword evidence="2 12" id="KW-0813">Transport</keyword>
<dbReference type="GO" id="GO:0015031">
    <property type="term" value="P:protein transport"/>
    <property type="evidence" value="ECO:0007669"/>
    <property type="project" value="UniProtKB-KW"/>
</dbReference>
<evidence type="ECO:0000256" key="6">
    <source>
        <dbReference type="ARBA" id="ARBA00022927"/>
    </source>
</evidence>
<proteinExistence type="inferred from homology"/>
<dbReference type="InterPro" id="IPR028055">
    <property type="entry name" value="YidC/Oxa/ALB_C"/>
</dbReference>
<keyword evidence="5 12" id="KW-0732">Signal</keyword>
<evidence type="ECO:0000259" key="13">
    <source>
        <dbReference type="Pfam" id="PF02096"/>
    </source>
</evidence>
<reference evidence="14 15" key="1">
    <citation type="journal article" date="2015" name="Genome Announc.">
        <title>Expanding the biotechnology potential of lactobacilli through comparative genomics of 213 strains and associated genera.</title>
        <authorList>
            <person name="Sun Z."/>
            <person name="Harris H.M."/>
            <person name="McCann A."/>
            <person name="Guo C."/>
            <person name="Argimon S."/>
            <person name="Zhang W."/>
            <person name="Yang X."/>
            <person name="Jeffery I.B."/>
            <person name="Cooney J.C."/>
            <person name="Kagawa T.F."/>
            <person name="Liu W."/>
            <person name="Song Y."/>
            <person name="Salvetti E."/>
            <person name="Wrobel A."/>
            <person name="Rasinkangas P."/>
            <person name="Parkhill J."/>
            <person name="Rea M.C."/>
            <person name="O'Sullivan O."/>
            <person name="Ritari J."/>
            <person name="Douillard F.P."/>
            <person name="Paul Ross R."/>
            <person name="Yang R."/>
            <person name="Briner A.E."/>
            <person name="Felis G.E."/>
            <person name="de Vos W.M."/>
            <person name="Barrangou R."/>
            <person name="Klaenhammer T.R."/>
            <person name="Caufield P.W."/>
            <person name="Cui Y."/>
            <person name="Zhang H."/>
            <person name="O'Toole P.W."/>
        </authorList>
    </citation>
    <scope>NUCLEOTIDE SEQUENCE [LARGE SCALE GENOMIC DNA]</scope>
    <source>
        <strain evidence="14 15">DSM 23037</strain>
    </source>
</reference>
<keyword evidence="7 12" id="KW-1133">Transmembrane helix</keyword>
<comment type="caution">
    <text evidence="14">The sequence shown here is derived from an EMBL/GenBank/DDBJ whole genome shotgun (WGS) entry which is preliminary data.</text>
</comment>
<dbReference type="GO" id="GO:0005886">
    <property type="term" value="C:plasma membrane"/>
    <property type="evidence" value="ECO:0007669"/>
    <property type="project" value="UniProtKB-SubCell"/>
</dbReference>
<organism evidence="14 15">
    <name type="scientific">Holzapfeliella floricola DSM 23037 = JCM 16512</name>
    <dbReference type="NCBI Taxonomy" id="1423744"/>
    <lineage>
        <taxon>Bacteria</taxon>
        <taxon>Bacillati</taxon>
        <taxon>Bacillota</taxon>
        <taxon>Bacilli</taxon>
        <taxon>Lactobacillales</taxon>
        <taxon>Lactobacillaceae</taxon>
        <taxon>Holzapfeliella</taxon>
    </lineage>
</organism>
<feature type="domain" description="Membrane insertase YidC/Oxa/ALB C-terminal" evidence="13">
    <location>
        <begin position="53"/>
        <end position="234"/>
    </location>
</feature>
<evidence type="ECO:0000256" key="3">
    <source>
        <dbReference type="ARBA" id="ARBA00022475"/>
    </source>
</evidence>
<dbReference type="AlphaFoldDB" id="A0A0R2DX25"/>
<comment type="subcellular location">
    <subcellularLocation>
        <location evidence="1 12">Cell membrane</location>
        <topology evidence="1 12">Multi-pass membrane protein</topology>
    </subcellularLocation>
</comment>
<dbReference type="InterPro" id="IPR047196">
    <property type="entry name" value="YidC_ALB_C"/>
</dbReference>
<gene>
    <name evidence="12" type="primary">yidC</name>
    <name evidence="14" type="ORF">FC86_GL001236</name>
</gene>
<dbReference type="PANTHER" id="PTHR12428:SF65">
    <property type="entry name" value="CYTOCHROME C OXIDASE ASSEMBLY PROTEIN COX18, MITOCHONDRIAL"/>
    <property type="match status" value="1"/>
</dbReference>
<keyword evidence="9" id="KW-0564">Palmitate</keyword>
<keyword evidence="6 12" id="KW-0653">Protein transport</keyword>
<dbReference type="EMBL" id="AYZL01000006">
    <property type="protein sequence ID" value="KRN04877.1"/>
    <property type="molecule type" value="Genomic_DNA"/>
</dbReference>
<dbReference type="PANTHER" id="PTHR12428">
    <property type="entry name" value="OXA1"/>
    <property type="match status" value="1"/>
</dbReference>
<dbReference type="Proteomes" id="UP000051378">
    <property type="component" value="Unassembled WGS sequence"/>
</dbReference>
<dbReference type="InterPro" id="IPR001708">
    <property type="entry name" value="YidC/ALB3/OXA1/COX18"/>
</dbReference>
<evidence type="ECO:0000256" key="12">
    <source>
        <dbReference type="HAMAP-Rule" id="MF_01811"/>
    </source>
</evidence>
<keyword evidence="3 12" id="KW-1003">Cell membrane</keyword>
<evidence type="ECO:0000256" key="7">
    <source>
        <dbReference type="ARBA" id="ARBA00022989"/>
    </source>
</evidence>
<keyword evidence="10 12" id="KW-0143">Chaperone</keyword>
<protein>
    <recommendedName>
        <fullName evidence="12">Membrane protein insertase YidC</fullName>
    </recommendedName>
    <alternativeName>
        <fullName evidence="12">Foldase YidC</fullName>
    </alternativeName>
    <alternativeName>
        <fullName evidence="12">Membrane integrase YidC</fullName>
    </alternativeName>
    <alternativeName>
        <fullName evidence="12">Membrane protein YidC</fullName>
    </alternativeName>
</protein>
<dbReference type="PRINTS" id="PR00701">
    <property type="entry name" value="60KDINNERMP"/>
</dbReference>
<evidence type="ECO:0000256" key="11">
    <source>
        <dbReference type="ARBA" id="ARBA00023288"/>
    </source>
</evidence>
<feature type="transmembrane region" description="Helical" evidence="12">
    <location>
        <begin position="195"/>
        <end position="211"/>
    </location>
</feature>
<evidence type="ECO:0000256" key="4">
    <source>
        <dbReference type="ARBA" id="ARBA00022692"/>
    </source>
</evidence>
<dbReference type="PATRIC" id="fig|1423744.4.peg.1267"/>
<sequence length="267" mass="30632">MATLMLFTLVLTGCSSTNQPIDPSTSNFWDRYILYNMSQLLIWISKSVGNNPGLAIIIFTIVVKIILLPLNVISMRNMKKMSQLKPQMDEIKKKYPGKDAQSQKQVQVETQKLYSEEGINPISGCLPMLPQLPILLALYSSILRTPELQVGKFLWMELGKHDPYFVMPILSALLTLATSYISSMQQPETNATTKIMTFVPAIMILIVGLNLPSALTIYWVASNLFQLAQTFIFQNPLKYRREIREKEQLERNRRRKLNKAKKKIYKK</sequence>
<keyword evidence="8 12" id="KW-0472">Membrane</keyword>
<feature type="transmembrane region" description="Helical" evidence="12">
    <location>
        <begin position="53"/>
        <end position="73"/>
    </location>
</feature>
<comment type="similarity">
    <text evidence="12">Belongs to the OXA1/ALB3/YidC family. Type 2 subfamily.</text>
</comment>
<name>A0A0R2DX25_9LACO</name>
<evidence type="ECO:0000256" key="9">
    <source>
        <dbReference type="ARBA" id="ARBA00023139"/>
    </source>
</evidence>